<dbReference type="SMART" id="SM00448">
    <property type="entry name" value="REC"/>
    <property type="match status" value="1"/>
</dbReference>
<dbReference type="Pfam" id="PF00072">
    <property type="entry name" value="Response_reg"/>
    <property type="match status" value="1"/>
</dbReference>
<name>A0ABW1ZXM6_9GAMM</name>
<dbReference type="Gene3D" id="3.40.50.2300">
    <property type="match status" value="1"/>
</dbReference>
<dbReference type="PROSITE" id="PS50110">
    <property type="entry name" value="RESPONSE_REGULATORY"/>
    <property type="match status" value="1"/>
</dbReference>
<dbReference type="InterPro" id="IPR011006">
    <property type="entry name" value="CheY-like_superfamily"/>
</dbReference>
<protein>
    <submittedName>
        <fullName evidence="5">Response regulator</fullName>
    </submittedName>
</protein>
<evidence type="ECO:0000256" key="1">
    <source>
        <dbReference type="ARBA" id="ARBA00022553"/>
    </source>
</evidence>
<dbReference type="PANTHER" id="PTHR45339">
    <property type="entry name" value="HYBRID SIGNAL TRANSDUCTION HISTIDINE KINASE J"/>
    <property type="match status" value="1"/>
</dbReference>
<comment type="caution">
    <text evidence="5">The sequence shown here is derived from an EMBL/GenBank/DDBJ whole genome shotgun (WGS) entry which is preliminary data.</text>
</comment>
<feature type="modified residue" description="4-aspartylphosphate" evidence="3">
    <location>
        <position position="69"/>
    </location>
</feature>
<accession>A0ABW1ZXM6</accession>
<evidence type="ECO:0000256" key="2">
    <source>
        <dbReference type="ARBA" id="ARBA00023012"/>
    </source>
</evidence>
<feature type="domain" description="Response regulatory" evidence="4">
    <location>
        <begin position="20"/>
        <end position="135"/>
    </location>
</feature>
<dbReference type="EMBL" id="JBHSWE010000001">
    <property type="protein sequence ID" value="MFC6669963.1"/>
    <property type="molecule type" value="Genomic_DNA"/>
</dbReference>
<evidence type="ECO:0000313" key="5">
    <source>
        <dbReference type="EMBL" id="MFC6669963.1"/>
    </source>
</evidence>
<keyword evidence="1 3" id="KW-0597">Phosphoprotein</keyword>
<evidence type="ECO:0000259" key="4">
    <source>
        <dbReference type="PROSITE" id="PS50110"/>
    </source>
</evidence>
<reference evidence="6" key="1">
    <citation type="journal article" date="2019" name="Int. J. Syst. Evol. Microbiol.">
        <title>The Global Catalogue of Microorganisms (GCM) 10K type strain sequencing project: providing services to taxonomists for standard genome sequencing and annotation.</title>
        <authorList>
            <consortium name="The Broad Institute Genomics Platform"/>
            <consortium name="The Broad Institute Genome Sequencing Center for Infectious Disease"/>
            <person name="Wu L."/>
            <person name="Ma J."/>
        </authorList>
    </citation>
    <scope>NUCLEOTIDE SEQUENCE [LARGE SCALE GENOMIC DNA]</scope>
    <source>
        <strain evidence="6">NBRC 111756</strain>
    </source>
</reference>
<gene>
    <name evidence="5" type="ORF">ACFQDL_07605</name>
</gene>
<keyword evidence="2" id="KW-0902">Two-component regulatory system</keyword>
<dbReference type="Proteomes" id="UP001596422">
    <property type="component" value="Unassembled WGS sequence"/>
</dbReference>
<organism evidence="5 6">
    <name type="scientific">Marinobacterium aestuariivivens</name>
    <dbReference type="NCBI Taxonomy" id="1698799"/>
    <lineage>
        <taxon>Bacteria</taxon>
        <taxon>Pseudomonadati</taxon>
        <taxon>Pseudomonadota</taxon>
        <taxon>Gammaproteobacteria</taxon>
        <taxon>Oceanospirillales</taxon>
        <taxon>Oceanospirillaceae</taxon>
        <taxon>Marinobacterium</taxon>
    </lineage>
</organism>
<dbReference type="SUPFAM" id="SSF52172">
    <property type="entry name" value="CheY-like"/>
    <property type="match status" value="1"/>
</dbReference>
<proteinExistence type="predicted"/>
<dbReference type="InterPro" id="IPR001789">
    <property type="entry name" value="Sig_transdc_resp-reg_receiver"/>
</dbReference>
<evidence type="ECO:0000256" key="3">
    <source>
        <dbReference type="PROSITE-ProRule" id="PRU00169"/>
    </source>
</evidence>
<sequence>MPDQATAAVELEAIDFAPATLLVVDDIAVNRDLIKGYLARYPFRLLEAENGQEAVATARRHQPDLVLMDMRMPLMNGYEATRQLKQDDSTRAIPVIALTASAMEQDAREIGLICDGYLRKPVSQQALVIQLGRFLVHSVVAETPAPEETRPWPDKALNDTQKQRLTELLPRLRALQSDCDTLCRTMSINDIEAFAQQMRTLASDYDYPPLEAWGRQLAEQSGLFDLDGITATLNSFGEQCRALEARLKEQPPGPPARDG</sequence>
<keyword evidence="6" id="KW-1185">Reference proteome</keyword>
<dbReference type="PANTHER" id="PTHR45339:SF1">
    <property type="entry name" value="HYBRID SIGNAL TRANSDUCTION HISTIDINE KINASE J"/>
    <property type="match status" value="1"/>
</dbReference>
<dbReference type="RefSeq" id="WP_379908482.1">
    <property type="nucleotide sequence ID" value="NZ_JBHSWE010000001.1"/>
</dbReference>
<evidence type="ECO:0000313" key="6">
    <source>
        <dbReference type="Proteomes" id="UP001596422"/>
    </source>
</evidence>